<evidence type="ECO:0000256" key="2">
    <source>
        <dbReference type="ARBA" id="ARBA00022692"/>
    </source>
</evidence>
<feature type="transmembrane region" description="Helical" evidence="5">
    <location>
        <begin position="12"/>
        <end position="35"/>
    </location>
</feature>
<keyword evidence="4 5" id="KW-0472">Membrane</keyword>
<dbReference type="PANTHER" id="PTHR12714:SF9">
    <property type="entry name" value="PROTEIN-S-ISOPRENYLCYSTEINE O-METHYLTRANSFERASE"/>
    <property type="match status" value="1"/>
</dbReference>
<dbReference type="EMBL" id="AEPY01000011">
    <property type="protein sequence ID" value="EFU79478.1"/>
    <property type="molecule type" value="Genomic_DNA"/>
</dbReference>
<dbReference type="PANTHER" id="PTHR12714">
    <property type="entry name" value="PROTEIN-S ISOPRENYLCYSTEINE O-METHYLTRANSFERASE"/>
    <property type="match status" value="1"/>
</dbReference>
<comment type="subcellular location">
    <subcellularLocation>
        <location evidence="1">Endomembrane system</location>
        <topology evidence="1">Multi-pass membrane protein</topology>
    </subcellularLocation>
</comment>
<evidence type="ECO:0000313" key="7">
    <source>
        <dbReference type="Proteomes" id="UP000005573"/>
    </source>
</evidence>
<organism evidence="6 7">
    <name type="scientific">Mobiluncus curtisii ATCC 51333</name>
    <dbReference type="NCBI Taxonomy" id="887326"/>
    <lineage>
        <taxon>Bacteria</taxon>
        <taxon>Bacillati</taxon>
        <taxon>Actinomycetota</taxon>
        <taxon>Actinomycetes</taxon>
        <taxon>Actinomycetales</taxon>
        <taxon>Actinomycetaceae</taxon>
        <taxon>Mobiluncus</taxon>
    </lineage>
</organism>
<accession>E6M0J8</accession>
<evidence type="ECO:0000313" key="6">
    <source>
        <dbReference type="EMBL" id="EFU79478.1"/>
    </source>
</evidence>
<evidence type="ECO:0000256" key="1">
    <source>
        <dbReference type="ARBA" id="ARBA00004127"/>
    </source>
</evidence>
<dbReference type="HOGENOM" id="CLU_065200_4_3_11"/>
<evidence type="ECO:0000256" key="3">
    <source>
        <dbReference type="ARBA" id="ARBA00022989"/>
    </source>
</evidence>
<feature type="transmembrane region" description="Helical" evidence="5">
    <location>
        <begin position="47"/>
        <end position="73"/>
    </location>
</feature>
<proteinExistence type="predicted"/>
<dbReference type="Gene3D" id="1.20.120.1630">
    <property type="match status" value="1"/>
</dbReference>
<dbReference type="Pfam" id="PF04191">
    <property type="entry name" value="PEMT"/>
    <property type="match status" value="1"/>
</dbReference>
<evidence type="ECO:0000256" key="4">
    <source>
        <dbReference type="ARBA" id="ARBA00023136"/>
    </source>
</evidence>
<name>E6M0J8_9ACTO</name>
<keyword evidence="3 5" id="KW-1133">Transmembrane helix</keyword>
<feature type="transmembrane region" description="Helical" evidence="5">
    <location>
        <begin position="111"/>
        <end position="133"/>
    </location>
</feature>
<keyword evidence="6" id="KW-0808">Transferase</keyword>
<gene>
    <name evidence="6" type="ORF">HMPREF0388_1581</name>
</gene>
<keyword evidence="2 5" id="KW-0812">Transmembrane</keyword>
<protein>
    <submittedName>
        <fullName evidence="6">Isoprenylcysteine carboxyl methyltransferase family protein</fullName>
    </submittedName>
</protein>
<comment type="caution">
    <text evidence="6">The sequence shown here is derived from an EMBL/GenBank/DDBJ whole genome shotgun (WGS) entry which is preliminary data.</text>
</comment>
<dbReference type="Proteomes" id="UP000005573">
    <property type="component" value="Unassembled WGS sequence"/>
</dbReference>
<reference evidence="6 7" key="1">
    <citation type="submission" date="2010-12" db="EMBL/GenBank/DDBJ databases">
        <authorList>
            <person name="Muzny D."/>
            <person name="Qin X."/>
            <person name="Deng J."/>
            <person name="Jiang H."/>
            <person name="Liu Y."/>
            <person name="Qu J."/>
            <person name="Song X.-Z."/>
            <person name="Zhang L."/>
            <person name="Thornton R."/>
            <person name="Coyle M."/>
            <person name="Francisco L."/>
            <person name="Jackson L."/>
            <person name="Javaid M."/>
            <person name="Korchina V."/>
            <person name="Kovar C."/>
            <person name="Mata R."/>
            <person name="Mathew T."/>
            <person name="Ngo R."/>
            <person name="Nguyen L."/>
            <person name="Nguyen N."/>
            <person name="Okwuonu G."/>
            <person name="Ongeri F."/>
            <person name="Pham C."/>
            <person name="Simmons D."/>
            <person name="Wilczek-Boney K."/>
            <person name="Hale W."/>
            <person name="Jakkamsetti A."/>
            <person name="Pham P."/>
            <person name="Ruth R."/>
            <person name="San Lucas F."/>
            <person name="Warren J."/>
            <person name="Zhang J."/>
            <person name="Zhao Z."/>
            <person name="Zhou C."/>
            <person name="Zhu D."/>
            <person name="Lee S."/>
            <person name="Bess C."/>
            <person name="Blankenburg K."/>
            <person name="Forbes L."/>
            <person name="Fu Q."/>
            <person name="Gubbala S."/>
            <person name="Hirani K."/>
            <person name="Jayaseelan J.C."/>
            <person name="Lara F."/>
            <person name="Munidasa M."/>
            <person name="Palculict T."/>
            <person name="Patil S."/>
            <person name="Pu L.-L."/>
            <person name="Saada N."/>
            <person name="Tang L."/>
            <person name="Weissenberger G."/>
            <person name="Zhu Y."/>
            <person name="Hemphill L."/>
            <person name="Shang Y."/>
            <person name="Youmans B."/>
            <person name="Ayvaz T."/>
            <person name="Ross M."/>
            <person name="Santibanez J."/>
            <person name="Aqrawi P."/>
            <person name="Gross S."/>
            <person name="Joshi V."/>
            <person name="Fowler G."/>
            <person name="Nazareth L."/>
            <person name="Reid J."/>
            <person name="Worley K."/>
            <person name="Petrosino J."/>
            <person name="Highlander S."/>
            <person name="Gibbs R."/>
        </authorList>
    </citation>
    <scope>NUCLEOTIDE SEQUENCE [LARGE SCALE GENOMIC DNA]</scope>
    <source>
        <strain evidence="6 7">ATCC 51333</strain>
    </source>
</reference>
<dbReference type="GO" id="GO:0008168">
    <property type="term" value="F:methyltransferase activity"/>
    <property type="evidence" value="ECO:0007669"/>
    <property type="project" value="UniProtKB-KW"/>
</dbReference>
<dbReference type="AlphaFoldDB" id="E6M0J8"/>
<sequence length="173" mass="19637">MSKASLSHLPVLGVGPFYVSGIFIVTISATIFRYLGWLRIGTIDNSWIRILLILVGIALMVESVIVWCLAVFGSRMVESVKTGQLMTAGIYAWVRHPVYTAFFLLNTGILITQTNWCLMVLPCVYWLALSILLKHTEERWLQQKFGTQYARYAARVNRVFPWPPRGSKGLRLS</sequence>
<dbReference type="InterPro" id="IPR007318">
    <property type="entry name" value="Phopholipid_MeTrfase"/>
</dbReference>
<dbReference type="RefSeq" id="WP_004009976.1">
    <property type="nucleotide sequence ID" value="NZ_GL622340.1"/>
</dbReference>
<dbReference type="GO" id="GO:0012505">
    <property type="term" value="C:endomembrane system"/>
    <property type="evidence" value="ECO:0007669"/>
    <property type="project" value="UniProtKB-SubCell"/>
</dbReference>
<keyword evidence="6" id="KW-0489">Methyltransferase</keyword>
<evidence type="ECO:0000256" key="5">
    <source>
        <dbReference type="SAM" id="Phobius"/>
    </source>
</evidence>
<dbReference type="GO" id="GO:0032259">
    <property type="term" value="P:methylation"/>
    <property type="evidence" value="ECO:0007669"/>
    <property type="project" value="UniProtKB-KW"/>
</dbReference>